<reference evidence="2" key="1">
    <citation type="submission" date="2021-02" db="EMBL/GenBank/DDBJ databases">
        <authorList>
            <person name="Dougan E. K."/>
            <person name="Rhodes N."/>
            <person name="Thang M."/>
            <person name="Chan C."/>
        </authorList>
    </citation>
    <scope>NUCLEOTIDE SEQUENCE</scope>
</reference>
<dbReference type="Proteomes" id="UP000649617">
    <property type="component" value="Unassembled WGS sequence"/>
</dbReference>
<evidence type="ECO:0000256" key="1">
    <source>
        <dbReference type="SAM" id="MobiDB-lite"/>
    </source>
</evidence>
<feature type="compositionally biased region" description="Basic and acidic residues" evidence="1">
    <location>
        <begin position="89"/>
        <end position="104"/>
    </location>
</feature>
<feature type="region of interest" description="Disordered" evidence="1">
    <location>
        <begin position="474"/>
        <end position="504"/>
    </location>
</feature>
<keyword evidence="3" id="KW-1185">Reference proteome</keyword>
<feature type="region of interest" description="Disordered" evidence="1">
    <location>
        <begin position="16"/>
        <end position="104"/>
    </location>
</feature>
<dbReference type="AlphaFoldDB" id="A0A812XSA9"/>
<comment type="caution">
    <text evidence="2">The sequence shown here is derived from an EMBL/GenBank/DDBJ whole genome shotgun (WGS) entry which is preliminary data.</text>
</comment>
<sequence length="504" mass="55191">MIREMVREVVKEAIREAFSSGFSMTDPGKAAAKGKGGQARDNGPSQGGKSKSKGKEVKAQGAADSGRGKPAADPKTQPKPGKGKGAAPRSEKSKPGVDDDGNKWKLVERKNATSEFVLRQQDWDARLMLFNEVSDNIDKMKPDEIFKAVVRCDANQRAVLRRILEGSKRQFSVLAVTIGKEEGQTQERVPGRQGDSLAFRIATVTKLLSDKQIAPQPAGMKQTTVKLVQKATEVLIVRVSKHFATKELWEAFEKSPQCCVAQWLADRHVNALDSFAWKAEKGDNQGHQLFGLVRLLKPEAEAILSTSGQDGVFLDPSRSMQIKGKVEWVERSHKQESHSDYHARAIKCAGDLGLVVKGNRLATRSVLKETDKVPRIWIFEHVPLSVDPEQAKAILETSFVDVTMMRVRSSRDERTHPTDSNIDIVPINLDTGNGVITAWARVAPPRSEKLKQRQLPTTSLPLELKKTFRAAAPIAVPTEAQQGGSGDADMAQKGSEGQASADAK</sequence>
<gene>
    <name evidence="2" type="ORF">SPIL2461_LOCUS21721</name>
</gene>
<protein>
    <submittedName>
        <fullName evidence="2">Uncharacterized protein</fullName>
    </submittedName>
</protein>
<dbReference type="OrthoDB" id="435313at2759"/>
<accession>A0A812XSA9</accession>
<evidence type="ECO:0000313" key="3">
    <source>
        <dbReference type="Proteomes" id="UP000649617"/>
    </source>
</evidence>
<dbReference type="EMBL" id="CAJNIZ010046520">
    <property type="protein sequence ID" value="CAE7750424.1"/>
    <property type="molecule type" value="Genomic_DNA"/>
</dbReference>
<evidence type="ECO:0000313" key="2">
    <source>
        <dbReference type="EMBL" id="CAE7750424.1"/>
    </source>
</evidence>
<name>A0A812XSA9_SYMPI</name>
<proteinExistence type="predicted"/>
<organism evidence="2 3">
    <name type="scientific">Symbiodinium pilosum</name>
    <name type="common">Dinoflagellate</name>
    <dbReference type="NCBI Taxonomy" id="2952"/>
    <lineage>
        <taxon>Eukaryota</taxon>
        <taxon>Sar</taxon>
        <taxon>Alveolata</taxon>
        <taxon>Dinophyceae</taxon>
        <taxon>Suessiales</taxon>
        <taxon>Symbiodiniaceae</taxon>
        <taxon>Symbiodinium</taxon>
    </lineage>
</organism>